<keyword evidence="2" id="KW-1185">Reference proteome</keyword>
<dbReference type="Pfam" id="PF21983">
    <property type="entry name" value="NikA-like"/>
    <property type="match status" value="1"/>
</dbReference>
<dbReference type="Proteomes" id="UP000446866">
    <property type="component" value="Unassembled WGS sequence"/>
</dbReference>
<protein>
    <recommendedName>
        <fullName evidence="3">Mobilization protein</fullName>
    </recommendedName>
</protein>
<gene>
    <name evidence="1" type="ORF">D0435_14300</name>
</gene>
<evidence type="ECO:0000313" key="1">
    <source>
        <dbReference type="EMBL" id="NBH62819.1"/>
    </source>
</evidence>
<name>A0A845QLZ3_9FIRM</name>
<proteinExistence type="predicted"/>
<organism evidence="1 2">
    <name type="scientific">Anaerotruncus colihominis</name>
    <dbReference type="NCBI Taxonomy" id="169435"/>
    <lineage>
        <taxon>Bacteria</taxon>
        <taxon>Bacillati</taxon>
        <taxon>Bacillota</taxon>
        <taxon>Clostridia</taxon>
        <taxon>Eubacteriales</taxon>
        <taxon>Oscillospiraceae</taxon>
        <taxon>Anaerotruncus</taxon>
    </lineage>
</organism>
<evidence type="ECO:0000313" key="2">
    <source>
        <dbReference type="Proteomes" id="UP000446866"/>
    </source>
</evidence>
<accession>A0A845QLZ3</accession>
<dbReference type="InterPro" id="IPR053842">
    <property type="entry name" value="NikA-like"/>
</dbReference>
<dbReference type="EMBL" id="QXWK01000038">
    <property type="protein sequence ID" value="NBH62819.1"/>
    <property type="molecule type" value="Genomic_DNA"/>
</dbReference>
<evidence type="ECO:0008006" key="3">
    <source>
        <dbReference type="Google" id="ProtNLM"/>
    </source>
</evidence>
<dbReference type="RefSeq" id="WP_160203103.1">
    <property type="nucleotide sequence ID" value="NZ_QXWK01000038.1"/>
</dbReference>
<dbReference type="AlphaFoldDB" id="A0A845QLZ3"/>
<comment type="caution">
    <text evidence="1">The sequence shown here is derived from an EMBL/GenBank/DDBJ whole genome shotgun (WGS) entry which is preliminary data.</text>
</comment>
<sequence length="111" mass="12481">MSNKNLDNCNRWRNKTVAFRVSPEENERIDKAVRLSGLTKQDYITRRLLCQDVVVQGNPRVYKALRNELAAVLAELQRIEAGEGVNEELLDTIELIAVILGGLKGESEDGE</sequence>
<reference evidence="1 2" key="1">
    <citation type="submission" date="2018-08" db="EMBL/GenBank/DDBJ databases">
        <title>Murine metabolic-syndrome-specific gut microbial biobank.</title>
        <authorList>
            <person name="Liu C."/>
        </authorList>
    </citation>
    <scope>NUCLEOTIDE SEQUENCE [LARGE SCALE GENOMIC DNA]</scope>
    <source>
        <strain evidence="1 2">28</strain>
    </source>
</reference>